<protein>
    <submittedName>
        <fullName evidence="1">ATP synthase F0 subunit 8</fullName>
    </submittedName>
</protein>
<accession>V5JF03</accession>
<evidence type="ECO:0000313" key="1">
    <source>
        <dbReference type="EMBL" id="AGL61394.1"/>
    </source>
</evidence>
<geneLocation type="mitochondrion" evidence="1"/>
<keyword evidence="1" id="KW-0496">Mitochondrion</keyword>
<dbReference type="EMBL" id="KC160533">
    <property type="protein sequence ID" value="AGL61394.1"/>
    <property type="molecule type" value="Genomic_DNA"/>
</dbReference>
<reference evidence="1" key="1">
    <citation type="journal article" date="2014" name="Mol. Biol. Rep.">
        <title>Characterisation of the complete mitochondrial genome and 13 microsatellite loci through next-generation sequencing for the New Caledonian spider-ant Leptomyrmex pallens.</title>
        <authorList>
            <person name="Berman M."/>
            <person name="Austin C.M."/>
            <person name="Miller A.D."/>
        </authorList>
    </citation>
    <scope>NUCLEOTIDE SEQUENCE</scope>
</reference>
<proteinExistence type="predicted"/>
<organism evidence="1">
    <name type="scientific">Leptomyrmex pallens</name>
    <dbReference type="NCBI Taxonomy" id="611136"/>
    <lineage>
        <taxon>Eukaryota</taxon>
        <taxon>Metazoa</taxon>
        <taxon>Ecdysozoa</taxon>
        <taxon>Arthropoda</taxon>
        <taxon>Hexapoda</taxon>
        <taxon>Insecta</taxon>
        <taxon>Pterygota</taxon>
        <taxon>Neoptera</taxon>
        <taxon>Endopterygota</taxon>
        <taxon>Hymenoptera</taxon>
        <taxon>Apocrita</taxon>
        <taxon>Aculeata</taxon>
        <taxon>Formicoidea</taxon>
        <taxon>Formicidae</taxon>
        <taxon>Dolichoderinae</taxon>
        <taxon>Leptomyrmex</taxon>
    </lineage>
</organism>
<dbReference type="CTD" id="4509"/>
<dbReference type="RefSeq" id="YP_008963758.1">
    <property type="nucleotide sequence ID" value="NC_023093.1"/>
</dbReference>
<gene>
    <name evidence="1" type="primary">atp8</name>
</gene>
<dbReference type="GeneID" id="17961266"/>
<sequence>MPQMMPMMWALILAMTTLTLMLMISFTYFFKLPHLYPNKLLKLTNWNWKW</sequence>
<name>V5JF03_9HYME</name>
<dbReference type="AlphaFoldDB" id="V5JF03"/>